<name>A0A8B6FXU1_MYTGA</name>
<dbReference type="AlphaFoldDB" id="A0A8B6FXU1"/>
<evidence type="ECO:0000313" key="3">
    <source>
        <dbReference type="Proteomes" id="UP000596742"/>
    </source>
</evidence>
<dbReference type="InterPro" id="IPR011042">
    <property type="entry name" value="6-blade_b-propeller_TolB-like"/>
</dbReference>
<reference evidence="2" key="1">
    <citation type="submission" date="2018-11" db="EMBL/GenBank/DDBJ databases">
        <authorList>
            <person name="Alioto T."/>
            <person name="Alioto T."/>
        </authorList>
    </citation>
    <scope>NUCLEOTIDE SEQUENCE</scope>
</reference>
<keyword evidence="3" id="KW-1185">Reference proteome</keyword>
<dbReference type="Gene3D" id="2.120.10.30">
    <property type="entry name" value="TolB, C-terminal domain"/>
    <property type="match status" value="1"/>
</dbReference>
<sequence length="540" mass="60964">MATSTTACEEVLVSNSTACEEVLSSDLKTISIDQKEIHSKSSEIKETCDCSNHMYKYTSFCINHDCPLCKQCIKKHTECCDIIPLEDAISNVKGSDGLQVIIQSLQELEENLKAIKSEKEKNILEIAEQRRNFAEDIIAIRRKIFDHLDVIEKQMLDELKEAESNESKRIKQLVQKIGQNVANVNDMYTTLVYMKKNASELQTFLEMKNAQTQLAQHEEFLQSFININLKKTYIECIIQPEFLNIKSLGSVTVFSKSSNVKIGRKQQKQAQVMMSPSLLSIRNIQQEFVIAFNITDMLSSISGVCVTVQDEYIITCQETSDIMLLQSDGSKKFRISLKSFGAFDVVLLSDTTVAITSGGKKKHGISIVDISLGKSIKFIKLPGQSYGITSNAEFLFVAVKGKGIQMLNKETLKTLEIIRCEITEGAFIDEYNGNIYITNSSENKVLCCDMNGVVKWVFKNEDILKEPYGIGVDGRGNVYVAGGRTLNVVVLSPDGAQHRQIITEKRLQMTLPRALSFDRTRKRLNFANEKRLLYIYKMEY</sequence>
<dbReference type="EMBL" id="UYJE01007484">
    <property type="protein sequence ID" value="VDI55334.1"/>
    <property type="molecule type" value="Genomic_DNA"/>
</dbReference>
<evidence type="ECO:0000313" key="2">
    <source>
        <dbReference type="EMBL" id="VDI55334.1"/>
    </source>
</evidence>
<dbReference type="SUPFAM" id="SSF101898">
    <property type="entry name" value="NHL repeat"/>
    <property type="match status" value="1"/>
</dbReference>
<proteinExistence type="predicted"/>
<evidence type="ECO:0008006" key="4">
    <source>
        <dbReference type="Google" id="ProtNLM"/>
    </source>
</evidence>
<gene>
    <name evidence="2" type="ORF">MGAL_10B066767</name>
</gene>
<organism evidence="2 3">
    <name type="scientific">Mytilus galloprovincialis</name>
    <name type="common">Mediterranean mussel</name>
    <dbReference type="NCBI Taxonomy" id="29158"/>
    <lineage>
        <taxon>Eukaryota</taxon>
        <taxon>Metazoa</taxon>
        <taxon>Spiralia</taxon>
        <taxon>Lophotrochozoa</taxon>
        <taxon>Mollusca</taxon>
        <taxon>Bivalvia</taxon>
        <taxon>Autobranchia</taxon>
        <taxon>Pteriomorphia</taxon>
        <taxon>Mytilida</taxon>
        <taxon>Mytiloidea</taxon>
        <taxon>Mytilidae</taxon>
        <taxon>Mytilinae</taxon>
        <taxon>Mytilus</taxon>
    </lineage>
</organism>
<protein>
    <recommendedName>
        <fullName evidence="4">B box-type domain-containing protein</fullName>
    </recommendedName>
</protein>
<dbReference type="Proteomes" id="UP000596742">
    <property type="component" value="Unassembled WGS sequence"/>
</dbReference>
<keyword evidence="1" id="KW-0175">Coiled coil</keyword>
<accession>A0A8B6FXU1</accession>
<dbReference type="OrthoDB" id="6057153at2759"/>
<evidence type="ECO:0000256" key="1">
    <source>
        <dbReference type="SAM" id="Coils"/>
    </source>
</evidence>
<feature type="coiled-coil region" evidence="1">
    <location>
        <begin position="98"/>
        <end position="125"/>
    </location>
</feature>
<comment type="caution">
    <text evidence="2">The sequence shown here is derived from an EMBL/GenBank/DDBJ whole genome shotgun (WGS) entry which is preliminary data.</text>
</comment>